<sequence>MNTRSSRSMVTFFNPFTLSGDPDVLPAGTYEVVVEEELLQGLSFLAYRKTATYLIVASKGRTERRKISWNDLEAVLSQDQATVEDN</sequence>
<evidence type="ECO:0000313" key="1">
    <source>
        <dbReference type="EMBL" id="MCX2725754.1"/>
    </source>
</evidence>
<name>A0ABT3R8W9_9HYPH</name>
<keyword evidence="2" id="KW-1185">Reference proteome</keyword>
<dbReference type="Proteomes" id="UP001300261">
    <property type="component" value="Unassembled WGS sequence"/>
</dbReference>
<dbReference type="EMBL" id="JAPEVI010000003">
    <property type="protein sequence ID" value="MCX2725754.1"/>
    <property type="molecule type" value="Genomic_DNA"/>
</dbReference>
<reference evidence="1 2" key="1">
    <citation type="journal article" date="2016" name="Int. J. Syst. Evol. Microbiol.">
        <title>Labrenzia salina sp. nov., isolated from the rhizosphere of the halophyte Arthrocnemum macrostachyum.</title>
        <authorList>
            <person name="Camacho M."/>
            <person name="Redondo-Gomez S."/>
            <person name="Rodriguez-Llorente I."/>
            <person name="Rohde M."/>
            <person name="Sproer C."/>
            <person name="Schumann P."/>
            <person name="Klenk H.P."/>
            <person name="Montero-Calasanz M.D.C."/>
        </authorList>
    </citation>
    <scope>NUCLEOTIDE SEQUENCE [LARGE SCALE GENOMIC DNA]</scope>
    <source>
        <strain evidence="1 2">DSM 29163</strain>
    </source>
</reference>
<accession>A0ABT3R8W9</accession>
<gene>
    <name evidence="1" type="ORF">ON753_25905</name>
</gene>
<comment type="caution">
    <text evidence="1">The sequence shown here is derived from an EMBL/GenBank/DDBJ whole genome shotgun (WGS) entry which is preliminary data.</text>
</comment>
<evidence type="ECO:0000313" key="2">
    <source>
        <dbReference type="Proteomes" id="UP001300261"/>
    </source>
</evidence>
<proteinExistence type="predicted"/>
<protein>
    <submittedName>
        <fullName evidence="1">Uncharacterized protein</fullName>
    </submittedName>
</protein>
<organism evidence="1 2">
    <name type="scientific">Roseibium salinum</name>
    <dbReference type="NCBI Taxonomy" id="1604349"/>
    <lineage>
        <taxon>Bacteria</taxon>
        <taxon>Pseudomonadati</taxon>
        <taxon>Pseudomonadota</taxon>
        <taxon>Alphaproteobacteria</taxon>
        <taxon>Hyphomicrobiales</taxon>
        <taxon>Stappiaceae</taxon>
        <taxon>Roseibium</taxon>
    </lineage>
</organism>
<dbReference type="RefSeq" id="WP_265966894.1">
    <property type="nucleotide sequence ID" value="NZ_JAPEVI010000003.1"/>
</dbReference>